<dbReference type="OrthoDB" id="9801500at2"/>
<organism evidence="1 2">
    <name type="scientific">Petrocella atlantisensis</name>
    <dbReference type="NCBI Taxonomy" id="2173034"/>
    <lineage>
        <taxon>Bacteria</taxon>
        <taxon>Bacillati</taxon>
        <taxon>Bacillota</taxon>
        <taxon>Clostridia</taxon>
        <taxon>Lachnospirales</taxon>
        <taxon>Vallitaleaceae</taxon>
        <taxon>Petrocella</taxon>
    </lineage>
</organism>
<dbReference type="EMBL" id="LR130778">
    <property type="protein sequence ID" value="VDN47457.1"/>
    <property type="molecule type" value="Genomic_DNA"/>
</dbReference>
<keyword evidence="2" id="KW-1185">Reference proteome</keyword>
<gene>
    <name evidence="1" type="primary">yedF</name>
    <name evidence="1" type="ORF">PATL70BA_1571</name>
</gene>
<reference evidence="1 2" key="1">
    <citation type="submission" date="2018-09" db="EMBL/GenBank/DDBJ databases">
        <authorList>
            <person name="Postec A."/>
        </authorList>
    </citation>
    <scope>NUCLEOTIDE SEQUENCE [LARGE SCALE GENOMIC DNA]</scope>
    <source>
        <strain evidence="1">70B-A</strain>
    </source>
</reference>
<dbReference type="AlphaFoldDB" id="A0A3P7PU05"/>
<dbReference type="GO" id="GO:0016740">
    <property type="term" value="F:transferase activity"/>
    <property type="evidence" value="ECO:0007669"/>
    <property type="project" value="UniProtKB-KW"/>
</dbReference>
<dbReference type="InterPro" id="IPR019870">
    <property type="entry name" value="Se_metab_YedF"/>
</dbReference>
<accession>A0A3P7PU05</accession>
<evidence type="ECO:0000313" key="2">
    <source>
        <dbReference type="Proteomes" id="UP000279029"/>
    </source>
</evidence>
<name>A0A3P7PU05_9FIRM</name>
<dbReference type="Proteomes" id="UP000279029">
    <property type="component" value="Chromosome"/>
</dbReference>
<dbReference type="InterPro" id="IPR027396">
    <property type="entry name" value="DsrEFH-like"/>
</dbReference>
<keyword evidence="1" id="KW-0808">Transferase</keyword>
<dbReference type="InterPro" id="IPR003787">
    <property type="entry name" value="Sulphur_relay_DsrE/F-like"/>
</dbReference>
<evidence type="ECO:0000313" key="1">
    <source>
        <dbReference type="EMBL" id="VDN47457.1"/>
    </source>
</evidence>
<dbReference type="SUPFAM" id="SSF75169">
    <property type="entry name" value="DsrEFH-like"/>
    <property type="match status" value="1"/>
</dbReference>
<protein>
    <submittedName>
        <fullName evidence="1">Sulfurtransferase-like selenium metabolism protein YedF</fullName>
    </submittedName>
</protein>
<dbReference type="NCBIfam" id="TIGR03527">
    <property type="entry name" value="selenium_YedF"/>
    <property type="match status" value="1"/>
</dbReference>
<proteinExistence type="predicted"/>
<dbReference type="RefSeq" id="WP_125136768.1">
    <property type="nucleotide sequence ID" value="NZ_LR130778.1"/>
</dbReference>
<dbReference type="Pfam" id="PF02635">
    <property type="entry name" value="DsrE"/>
    <property type="match status" value="1"/>
</dbReference>
<dbReference type="Gene3D" id="3.40.1260.10">
    <property type="entry name" value="DsrEFH-like"/>
    <property type="match status" value="1"/>
</dbReference>
<sequence length="111" mass="12385">MKNIIVINSDKMGSGDDDLGHKLMGAFLKKLWARRESPELVILYNSGVRLLSKENGYMDVMHGLDEKGVEIIACGTCIDAYDMRASMTTGRISNMEEIVDIMMKAKKVITI</sequence>
<dbReference type="KEGG" id="cbar:PATL70BA_1571"/>